<name>A0A7E4UYB6_PANRE</name>
<feature type="binding site" evidence="9">
    <location>
        <position position="186"/>
    </location>
    <ligand>
        <name>[2Fe-2S] cluster</name>
        <dbReference type="ChEBI" id="CHEBI:190135"/>
    </ligand>
</feature>
<feature type="domain" description="Anamorsin C-terminal" evidence="10">
    <location>
        <begin position="169"/>
        <end position="194"/>
    </location>
</feature>
<feature type="region of interest" description="Fe-S binding site B" evidence="9">
    <location>
        <begin position="207"/>
        <end position="221"/>
    </location>
</feature>
<dbReference type="GO" id="GO:0005758">
    <property type="term" value="C:mitochondrial intermembrane space"/>
    <property type="evidence" value="ECO:0007669"/>
    <property type="project" value="UniProtKB-SubCell"/>
</dbReference>
<feature type="binding site" evidence="9">
    <location>
        <position position="221"/>
    </location>
    <ligand>
        <name>[4Fe-4S] cluster</name>
        <dbReference type="ChEBI" id="CHEBI:49883"/>
    </ligand>
</feature>
<keyword evidence="3 9" id="KW-0004">4Fe-4S</keyword>
<keyword evidence="5 9" id="KW-0479">Metal-binding</keyword>
<keyword evidence="6 9" id="KW-0408">Iron</keyword>
<dbReference type="InterPro" id="IPR046408">
    <property type="entry name" value="CIAPIN1"/>
</dbReference>
<evidence type="ECO:0000313" key="11">
    <source>
        <dbReference type="Proteomes" id="UP000492821"/>
    </source>
</evidence>
<evidence type="ECO:0000256" key="9">
    <source>
        <dbReference type="HAMAP-Rule" id="MF_03115"/>
    </source>
</evidence>
<dbReference type="HAMAP" id="MF_03115">
    <property type="entry name" value="Anamorsin"/>
    <property type="match status" value="1"/>
</dbReference>
<feature type="binding site" evidence="9">
    <location>
        <position position="218"/>
    </location>
    <ligand>
        <name>[4Fe-4S] cluster</name>
        <dbReference type="ChEBI" id="CHEBI:49883"/>
    </ligand>
</feature>
<dbReference type="GO" id="GO:0051539">
    <property type="term" value="F:4 iron, 4 sulfur cluster binding"/>
    <property type="evidence" value="ECO:0007669"/>
    <property type="project" value="UniProtKB-KW"/>
</dbReference>
<sequence>MSAFNLNVALPKEAKLWVLIVTKNSAEQLEQVKPAVLADFPNAEVETALKAGVIRESVDHAIILADETTNLTPLLGAAFEALRLAAKISIVCDEKLLPSVKTNLMLAGFLHSEIAGGQITAQKVDFSTTETVALKLPPASTSAASDVLDERSLLASEDLEKPENAGAGCGEPEPGKKKRACKNCTCGLAEAEAAGTIDTAPAAKSSCGNCALGDAFRCSTCPYLGMPPFKPGETVKLAEVDDF</sequence>
<comment type="caution">
    <text evidence="9">Lacks conserved residue(s) required for the propagation of feature annotation.</text>
</comment>
<keyword evidence="11" id="KW-1185">Reference proteome</keyword>
<protein>
    <recommendedName>
        <fullName evidence="9">Anamorsin homolog</fullName>
    </recommendedName>
    <alternativeName>
        <fullName evidence="9">Fe-S cluster assembly protein DRE2 homolog</fullName>
    </alternativeName>
</protein>
<reference evidence="12" key="2">
    <citation type="submission" date="2020-10" db="UniProtKB">
        <authorList>
            <consortium name="WormBaseParasite"/>
        </authorList>
    </citation>
    <scope>IDENTIFICATION</scope>
</reference>
<evidence type="ECO:0000256" key="2">
    <source>
        <dbReference type="ARBA" id="ARBA00008169"/>
    </source>
</evidence>
<dbReference type="GO" id="GO:0009055">
    <property type="term" value="F:electron transfer activity"/>
    <property type="evidence" value="ECO:0007669"/>
    <property type="project" value="UniProtKB-UniRule"/>
</dbReference>
<comment type="similarity">
    <text evidence="2 9">Belongs to the anamorsin family.</text>
</comment>
<comment type="function">
    <text evidence="9">Component of the cytosolic iron-sulfur (Fe-S) protein assembly (CIA) machinery. Required for the maturation of extramitochondrial Fe-S proteins. Part of an electron transfer chain functioning in an early step of cytosolic Fe-S biogenesis, facilitating the de novo assembly of a [4Fe-4S] cluster on the cytosolic Fe-S scaffold complex. Electrons are transferred from NADPH via a FAD- and FMN-containing diflavin oxidoreductase. Together with the diflavin oxidoreductase, also required for the assembly of the diferric tyrosyl radical cofactor of ribonucleotide reductase (RNR), probably by providing electrons for reduction during radical cofactor maturation in the catalytic small subunit.</text>
</comment>
<dbReference type="WBParaSite" id="Pan_g14283.t1">
    <property type="protein sequence ID" value="Pan_g14283.t1"/>
    <property type="gene ID" value="Pan_g14283"/>
</dbReference>
<feature type="binding site" evidence="9">
    <location>
        <position position="184"/>
    </location>
    <ligand>
        <name>[2Fe-2S] cluster</name>
        <dbReference type="ChEBI" id="CHEBI:190135"/>
    </ligand>
</feature>
<dbReference type="GO" id="GO:0016226">
    <property type="term" value="P:iron-sulfur cluster assembly"/>
    <property type="evidence" value="ECO:0007669"/>
    <property type="project" value="UniProtKB-UniRule"/>
</dbReference>
<evidence type="ECO:0000313" key="12">
    <source>
        <dbReference type="WBParaSite" id="Pan_g14283.t1"/>
    </source>
</evidence>
<dbReference type="Proteomes" id="UP000492821">
    <property type="component" value="Unassembled WGS sequence"/>
</dbReference>
<evidence type="ECO:0000259" key="10">
    <source>
        <dbReference type="Pfam" id="PF05093"/>
    </source>
</evidence>
<comment type="subunit">
    <text evidence="9">Monomer.</text>
</comment>
<feature type="binding site" evidence="9">
    <location>
        <position position="169"/>
    </location>
    <ligand>
        <name>[2Fe-2S] cluster</name>
        <dbReference type="ChEBI" id="CHEBI:190135"/>
    </ligand>
</feature>
<evidence type="ECO:0000256" key="3">
    <source>
        <dbReference type="ARBA" id="ARBA00022485"/>
    </source>
</evidence>
<evidence type="ECO:0000256" key="6">
    <source>
        <dbReference type="ARBA" id="ARBA00023004"/>
    </source>
</evidence>
<evidence type="ECO:0000256" key="5">
    <source>
        <dbReference type="ARBA" id="ARBA00022723"/>
    </source>
</evidence>
<accession>A0A7E4UYB6</accession>
<dbReference type="InterPro" id="IPR007785">
    <property type="entry name" value="Anamorsin"/>
</dbReference>
<keyword evidence="8 9" id="KW-0496">Mitochondrion</keyword>
<dbReference type="GO" id="GO:0051537">
    <property type="term" value="F:2 iron, 2 sulfur cluster binding"/>
    <property type="evidence" value="ECO:0007669"/>
    <property type="project" value="UniProtKB-UniRule"/>
</dbReference>
<keyword evidence="9" id="KW-0001">2Fe-2S</keyword>
<dbReference type="AlphaFoldDB" id="A0A7E4UYB6"/>
<comment type="domain">
    <text evidence="9">The N-terminal domain has structural similarity with S-adenosyl-L-methionine-dependent methyltransferases, but does not bind S-adenosyl-L-methionine. It is required for correct assembly of the 2 Fe-S clusters.</text>
</comment>
<feature type="binding site" evidence="9">
    <location>
        <position position="210"/>
    </location>
    <ligand>
        <name>[4Fe-4S] cluster</name>
        <dbReference type="ChEBI" id="CHEBI:49883"/>
    </ligand>
</feature>
<evidence type="ECO:0000256" key="8">
    <source>
        <dbReference type="ARBA" id="ARBA00023128"/>
    </source>
</evidence>
<reference evidence="11" key="1">
    <citation type="journal article" date="2013" name="Genetics">
        <title>The draft genome and transcriptome of Panagrellus redivivus are shaped by the harsh demands of a free-living lifestyle.</title>
        <authorList>
            <person name="Srinivasan J."/>
            <person name="Dillman A.R."/>
            <person name="Macchietto M.G."/>
            <person name="Heikkinen L."/>
            <person name="Lakso M."/>
            <person name="Fracchia K.M."/>
            <person name="Antoshechkin I."/>
            <person name="Mortazavi A."/>
            <person name="Wong G."/>
            <person name="Sternberg P.W."/>
        </authorList>
    </citation>
    <scope>NUCLEOTIDE SEQUENCE [LARGE SCALE GENOMIC DNA]</scope>
    <source>
        <strain evidence="11">MT8872</strain>
    </source>
</reference>
<organism evidence="11 12">
    <name type="scientific">Panagrellus redivivus</name>
    <name type="common">Microworm</name>
    <dbReference type="NCBI Taxonomy" id="6233"/>
    <lineage>
        <taxon>Eukaryota</taxon>
        <taxon>Metazoa</taxon>
        <taxon>Ecdysozoa</taxon>
        <taxon>Nematoda</taxon>
        <taxon>Chromadorea</taxon>
        <taxon>Rhabditida</taxon>
        <taxon>Tylenchina</taxon>
        <taxon>Panagrolaimomorpha</taxon>
        <taxon>Panagrolaimoidea</taxon>
        <taxon>Panagrolaimidae</taxon>
        <taxon>Panagrellus</taxon>
    </lineage>
</organism>
<comment type="domain">
    <text evidence="9">The twin Cx2C motifs are involved in the recognition by the mitochondrial MIA40-ERV1 disulfide relay system. The formation of 2 disulfide bonds in the Cx2C motifs through dithiol/disulfide exchange reactions effectively traps the protein in the mitochondrial intermembrane space.</text>
</comment>
<keyword evidence="4 9" id="KW-0963">Cytoplasm</keyword>
<feature type="short sequence motif" description="Cx2C motif 2" evidence="9">
    <location>
        <begin position="218"/>
        <end position="221"/>
    </location>
</feature>
<feature type="short sequence motif" description="Cx2C motif 1" evidence="9">
    <location>
        <begin position="207"/>
        <end position="210"/>
    </location>
</feature>
<feature type="domain" description="Anamorsin C-terminal" evidence="10">
    <location>
        <begin position="197"/>
        <end position="237"/>
    </location>
</feature>
<feature type="binding site" evidence="9">
    <location>
        <position position="181"/>
    </location>
    <ligand>
        <name>[2Fe-2S] cluster</name>
        <dbReference type="ChEBI" id="CHEBI:190135"/>
    </ligand>
</feature>
<proteinExistence type="inferred from homology"/>
<comment type="subcellular location">
    <subcellularLocation>
        <location evidence="9">Cytoplasm</location>
    </subcellularLocation>
    <subcellularLocation>
        <location evidence="9">Mitochondrion intermembrane space</location>
    </subcellularLocation>
</comment>
<feature type="binding site" evidence="9">
    <location>
        <position position="207"/>
    </location>
    <ligand>
        <name>[4Fe-4S] cluster</name>
        <dbReference type="ChEBI" id="CHEBI:49883"/>
    </ligand>
</feature>
<dbReference type="PANTHER" id="PTHR13273">
    <property type="entry name" value="ANAMORSIN"/>
    <property type="match status" value="1"/>
</dbReference>
<comment type="cofactor">
    <cofactor evidence="1 9">
        <name>[4Fe-4S] cluster</name>
        <dbReference type="ChEBI" id="CHEBI:49883"/>
    </cofactor>
</comment>
<evidence type="ECO:0000256" key="7">
    <source>
        <dbReference type="ARBA" id="ARBA00023014"/>
    </source>
</evidence>
<keyword evidence="7 9" id="KW-0411">Iron-sulfur</keyword>
<comment type="cofactor">
    <cofactor evidence="9">
        <name>[2Fe-2S] cluster</name>
        <dbReference type="ChEBI" id="CHEBI:190135"/>
    </cofactor>
</comment>
<evidence type="ECO:0000256" key="4">
    <source>
        <dbReference type="ARBA" id="ARBA00022490"/>
    </source>
</evidence>
<comment type="domain">
    <text evidence="9">The C-terminal domain binds 2 Fe-S clusters but is otherwise mostly in an intrinsically disordered conformation.</text>
</comment>
<dbReference type="Pfam" id="PF05093">
    <property type="entry name" value="CIAPIN1"/>
    <property type="match status" value="2"/>
</dbReference>
<evidence type="ECO:0000256" key="1">
    <source>
        <dbReference type="ARBA" id="ARBA00001966"/>
    </source>
</evidence>
<dbReference type="GO" id="GO:0046872">
    <property type="term" value="F:metal ion binding"/>
    <property type="evidence" value="ECO:0007669"/>
    <property type="project" value="UniProtKB-KW"/>
</dbReference>
<dbReference type="PANTHER" id="PTHR13273:SF14">
    <property type="entry name" value="ANAMORSIN"/>
    <property type="match status" value="1"/>
</dbReference>